<dbReference type="eggNOG" id="COG0258">
    <property type="taxonomic scope" value="Bacteria"/>
</dbReference>
<keyword evidence="13" id="KW-0269">Exonuclease</keyword>
<dbReference type="Pfam" id="PF02739">
    <property type="entry name" value="5_3_exonuc_N"/>
    <property type="match status" value="1"/>
</dbReference>
<dbReference type="Pfam" id="PF00476">
    <property type="entry name" value="DNA_pol_A"/>
    <property type="match status" value="1"/>
</dbReference>
<evidence type="ECO:0000256" key="1">
    <source>
        <dbReference type="ARBA" id="ARBA00007705"/>
    </source>
</evidence>
<evidence type="ECO:0000259" key="15">
    <source>
        <dbReference type="SMART" id="SM00482"/>
    </source>
</evidence>
<keyword evidence="13" id="KW-0378">Hydrolase</keyword>
<dbReference type="SUPFAM" id="SSF47807">
    <property type="entry name" value="5' to 3' exonuclease, C-terminal subdomain"/>
    <property type="match status" value="1"/>
</dbReference>
<evidence type="ECO:0000256" key="13">
    <source>
        <dbReference type="RuleBase" id="RU004460"/>
    </source>
</evidence>
<evidence type="ECO:0000256" key="10">
    <source>
        <dbReference type="ARBA" id="ARBA00023204"/>
    </source>
</evidence>
<keyword evidence="9 13" id="KW-0238">DNA-binding</keyword>
<organism evidence="16 17">
    <name type="scientific">Pseudoramibacter alactolyticus ATCC 23263</name>
    <dbReference type="NCBI Taxonomy" id="887929"/>
    <lineage>
        <taxon>Bacteria</taxon>
        <taxon>Bacillati</taxon>
        <taxon>Bacillota</taxon>
        <taxon>Clostridia</taxon>
        <taxon>Eubacteriales</taxon>
        <taxon>Eubacteriaceae</taxon>
        <taxon>Pseudoramibacter</taxon>
    </lineage>
</organism>
<dbReference type="STRING" id="887929.HMP0721_0482"/>
<proteinExistence type="inferred from homology"/>
<evidence type="ECO:0000313" key="17">
    <source>
        <dbReference type="Proteomes" id="UP000004754"/>
    </source>
</evidence>
<dbReference type="CDD" id="cd09859">
    <property type="entry name" value="PIN_53EXO"/>
    <property type="match status" value="1"/>
</dbReference>
<dbReference type="InterPro" id="IPR036397">
    <property type="entry name" value="RNaseH_sf"/>
</dbReference>
<dbReference type="HOGENOM" id="CLU_004675_0_0_9"/>
<dbReference type="GO" id="GO:0008409">
    <property type="term" value="F:5'-3' exonuclease activity"/>
    <property type="evidence" value="ECO:0007669"/>
    <property type="project" value="UniProtKB-UniRule"/>
</dbReference>
<dbReference type="AlphaFoldDB" id="E6MEP9"/>
<dbReference type="SUPFAM" id="SSF88723">
    <property type="entry name" value="PIN domain-like"/>
    <property type="match status" value="1"/>
</dbReference>
<keyword evidence="4 13" id="KW-0808">Transferase</keyword>
<dbReference type="InterPro" id="IPR020045">
    <property type="entry name" value="DNA_polI_H3TH"/>
</dbReference>
<dbReference type="SUPFAM" id="SSF53098">
    <property type="entry name" value="Ribonuclease H-like"/>
    <property type="match status" value="1"/>
</dbReference>
<dbReference type="Gene3D" id="1.10.150.20">
    <property type="entry name" value="5' to 3' exonuclease, C-terminal subdomain"/>
    <property type="match status" value="2"/>
</dbReference>
<dbReference type="GO" id="GO:0003677">
    <property type="term" value="F:DNA binding"/>
    <property type="evidence" value="ECO:0007669"/>
    <property type="project" value="UniProtKB-UniRule"/>
</dbReference>
<dbReference type="FunFam" id="1.20.1060.10:FF:000001">
    <property type="entry name" value="DNA polymerase I"/>
    <property type="match status" value="1"/>
</dbReference>
<evidence type="ECO:0000259" key="14">
    <source>
        <dbReference type="SMART" id="SM00475"/>
    </source>
</evidence>
<dbReference type="InterPro" id="IPR002421">
    <property type="entry name" value="5-3_exonuclease"/>
</dbReference>
<keyword evidence="13" id="KW-0540">Nuclease</keyword>
<dbReference type="GO" id="GO:0003887">
    <property type="term" value="F:DNA-directed DNA polymerase activity"/>
    <property type="evidence" value="ECO:0007669"/>
    <property type="project" value="UniProtKB-UniRule"/>
</dbReference>
<evidence type="ECO:0000256" key="7">
    <source>
        <dbReference type="ARBA" id="ARBA00022763"/>
    </source>
</evidence>
<dbReference type="Gene3D" id="1.20.1060.10">
    <property type="entry name" value="Taq DNA Polymerase, Chain T, domain 4"/>
    <property type="match status" value="1"/>
</dbReference>
<dbReference type="FunFam" id="1.10.150.20:FF:000002">
    <property type="entry name" value="DNA polymerase I"/>
    <property type="match status" value="1"/>
</dbReference>
<evidence type="ECO:0000313" key="16">
    <source>
        <dbReference type="EMBL" id="EFV02574.1"/>
    </source>
</evidence>
<accession>E6MEP9</accession>
<dbReference type="CDD" id="cd06140">
    <property type="entry name" value="DNA_polA_I_Bacillus_like_exo"/>
    <property type="match status" value="1"/>
</dbReference>
<dbReference type="Pfam" id="PF22619">
    <property type="entry name" value="DNA_polI_exo1"/>
    <property type="match status" value="1"/>
</dbReference>
<dbReference type="FunFam" id="1.10.150.20:FF:000003">
    <property type="entry name" value="DNA polymerase I"/>
    <property type="match status" value="1"/>
</dbReference>
<dbReference type="GO" id="GO:0006261">
    <property type="term" value="P:DNA-templated DNA replication"/>
    <property type="evidence" value="ECO:0007669"/>
    <property type="project" value="UniProtKB-UniRule"/>
</dbReference>
<comment type="function">
    <text evidence="13">In addition to polymerase activity, this DNA polymerase exhibits 5'-3' exonuclease activity.</text>
</comment>
<feature type="domain" description="DNA-directed DNA polymerase family A palm" evidence="15">
    <location>
        <begin position="644"/>
        <end position="851"/>
    </location>
</feature>
<evidence type="ECO:0000256" key="3">
    <source>
        <dbReference type="ARBA" id="ARBA00020311"/>
    </source>
</evidence>
<dbReference type="CDD" id="cd08637">
    <property type="entry name" value="DNA_pol_A_pol_I_C"/>
    <property type="match status" value="1"/>
</dbReference>
<dbReference type="SUPFAM" id="SSF56672">
    <property type="entry name" value="DNA/RNA polymerases"/>
    <property type="match status" value="1"/>
</dbReference>
<keyword evidence="5 13" id="KW-0548">Nucleotidyltransferase</keyword>
<evidence type="ECO:0000256" key="5">
    <source>
        <dbReference type="ARBA" id="ARBA00022695"/>
    </source>
</evidence>
<dbReference type="SMART" id="SM00482">
    <property type="entry name" value="POLAc"/>
    <property type="match status" value="1"/>
</dbReference>
<evidence type="ECO:0000256" key="2">
    <source>
        <dbReference type="ARBA" id="ARBA00012417"/>
    </source>
</evidence>
<dbReference type="InterPro" id="IPR002298">
    <property type="entry name" value="DNA_polymerase_A"/>
</dbReference>
<evidence type="ECO:0000256" key="8">
    <source>
        <dbReference type="ARBA" id="ARBA00022932"/>
    </source>
</evidence>
<dbReference type="InterPro" id="IPR020046">
    <property type="entry name" value="5-3_exonucl_a-hlix_arch_N"/>
</dbReference>
<comment type="catalytic activity">
    <reaction evidence="11 13">
        <text>DNA(n) + a 2'-deoxyribonucleoside 5'-triphosphate = DNA(n+1) + diphosphate</text>
        <dbReference type="Rhea" id="RHEA:22508"/>
        <dbReference type="Rhea" id="RHEA-COMP:17339"/>
        <dbReference type="Rhea" id="RHEA-COMP:17340"/>
        <dbReference type="ChEBI" id="CHEBI:33019"/>
        <dbReference type="ChEBI" id="CHEBI:61560"/>
        <dbReference type="ChEBI" id="CHEBI:173112"/>
        <dbReference type="EC" id="2.7.7.7"/>
    </reaction>
</comment>
<keyword evidence="8 13" id="KW-0239">DNA-directed DNA polymerase</keyword>
<gene>
    <name evidence="13 16" type="primary">polA</name>
    <name evidence="16" type="ORF">HMP0721_0482</name>
</gene>
<sequence length="887" mass="99930">MKMANQTKKAILIDGNSILFRMFYGVRTMTSSKGVPTNGIFGFVKLLQQIQNEMQPDYLAAAFDMAQPTFRHQRYDAYKAGRDKMPEELITQLDLIKEILTQMQVPVVMLAGYEADDIIGTLAKKFSGKGVAAKIITGDRDSFQLVEDQVHILYTTTRSGNQFVEVDPVYIHEKYGIEPIELIQVKALMGDPSDNIPGIKGIGEKTALKFVKQYHTVDGLYEHIDELKGKQKEKVAAGKDAAYLSLFLGEIDVKAPIEMDESDMQMRDLFNEQVVEILKELEFTSILRKLSAPMALPTGDAASVAYSTVGSSKDLYFLLTQIAKEDQLLLHIIQEGKALWAAFELKGRYYYVPETALVEALLGALNDLPNADALGIVGHDLKALTHIFEAQGAQLVKMDFDTYVAAYLLEPADNRYDLKSLAAKYLDQTIVGEEELLGKGRTRRALAEIAAPERAAFIVGECAAIHGLHAELAHQLEEMEMTALYQKIELPLIPVLASMESIGFKIDQEQLKNLSAHFEARIETLTRQIYEEAGQRFNINSTKQLGMILFEEMGLPPIKKTKTGYSTSVEVLEQLRPYNTIVDDILEYRTVTKLDSTYGRGLIKLVDPETEKIYSHFNQTVTATGRISSSDPNLQNIPVRTDLGREIRRVFVPSSPMCVLVDADYSQIELRVLAHLTQDENLLEAFAKNQDIHARTASEIFQVPLEDVTREQRSHAKAINFGLIYGKQAFSLGKELGIGRNQAQDYIDMYFSRYPKVYAYMKAIREEAKTKGYVTTLYGRRRYIPEIQSRNRMIVQSGERMALNTPIQGSAADIMKIAMVKVYHRLAKESFRSHLLLQIHDELIIEAPETESEKILRLLTEEMENAVSLSVPLVVDARIGKSWYELK</sequence>
<keyword evidence="17" id="KW-1185">Reference proteome</keyword>
<comment type="subunit">
    <text evidence="13">Single-chain monomer with multiple functions.</text>
</comment>
<dbReference type="InterPro" id="IPR008918">
    <property type="entry name" value="HhH2"/>
</dbReference>
<keyword evidence="6 13" id="KW-0235">DNA replication</keyword>
<dbReference type="Gene3D" id="3.40.50.1010">
    <property type="entry name" value="5'-nuclease"/>
    <property type="match status" value="1"/>
</dbReference>
<dbReference type="InterPro" id="IPR018320">
    <property type="entry name" value="DNA_polymerase_1"/>
</dbReference>
<dbReference type="NCBIfam" id="NF004397">
    <property type="entry name" value="PRK05755.1"/>
    <property type="match status" value="1"/>
</dbReference>
<dbReference type="InterPro" id="IPR036279">
    <property type="entry name" value="5-3_exonuclease_C_sf"/>
</dbReference>
<dbReference type="eggNOG" id="COG0749">
    <property type="taxonomic scope" value="Bacteria"/>
</dbReference>
<dbReference type="NCBIfam" id="TIGR00593">
    <property type="entry name" value="pola"/>
    <property type="match status" value="1"/>
</dbReference>
<dbReference type="PANTHER" id="PTHR10133">
    <property type="entry name" value="DNA POLYMERASE I"/>
    <property type="match status" value="1"/>
</dbReference>
<evidence type="ECO:0000256" key="9">
    <source>
        <dbReference type="ARBA" id="ARBA00023125"/>
    </source>
</evidence>
<name>E6MEP9_9FIRM</name>
<dbReference type="InterPro" id="IPR029060">
    <property type="entry name" value="PIN-like_dom_sf"/>
</dbReference>
<dbReference type="GO" id="GO:0006302">
    <property type="term" value="P:double-strand break repair"/>
    <property type="evidence" value="ECO:0007669"/>
    <property type="project" value="TreeGrafter"/>
</dbReference>
<dbReference type="EMBL" id="AEQN01000007">
    <property type="protein sequence ID" value="EFV02574.1"/>
    <property type="molecule type" value="Genomic_DNA"/>
</dbReference>
<evidence type="ECO:0000256" key="11">
    <source>
        <dbReference type="ARBA" id="ARBA00049244"/>
    </source>
</evidence>
<dbReference type="Proteomes" id="UP000004754">
    <property type="component" value="Unassembled WGS sequence"/>
</dbReference>
<dbReference type="Pfam" id="PF01367">
    <property type="entry name" value="5_3_exonuc"/>
    <property type="match status" value="1"/>
</dbReference>
<dbReference type="CDD" id="cd09898">
    <property type="entry name" value="H3TH_53EXO"/>
    <property type="match status" value="1"/>
</dbReference>
<dbReference type="SMART" id="SM00475">
    <property type="entry name" value="53EXOc"/>
    <property type="match status" value="1"/>
</dbReference>
<dbReference type="SMART" id="SM00279">
    <property type="entry name" value="HhH2"/>
    <property type="match status" value="1"/>
</dbReference>
<keyword evidence="10 13" id="KW-0234">DNA repair</keyword>
<protein>
    <recommendedName>
        <fullName evidence="3 12">DNA polymerase I</fullName>
        <ecNumber evidence="2 12">2.7.7.7</ecNumber>
    </recommendedName>
</protein>
<feature type="domain" description="5'-3' exonuclease" evidence="14">
    <location>
        <begin position="8"/>
        <end position="267"/>
    </location>
</feature>
<dbReference type="InterPro" id="IPR054690">
    <property type="entry name" value="DNA_polI_exonuclease"/>
</dbReference>
<evidence type="ECO:0000256" key="4">
    <source>
        <dbReference type="ARBA" id="ARBA00022679"/>
    </source>
</evidence>
<dbReference type="InterPro" id="IPR012337">
    <property type="entry name" value="RNaseH-like_sf"/>
</dbReference>
<evidence type="ECO:0000256" key="6">
    <source>
        <dbReference type="ARBA" id="ARBA00022705"/>
    </source>
</evidence>
<keyword evidence="7 13" id="KW-0227">DNA damage</keyword>
<comment type="similarity">
    <text evidence="1 13">Belongs to the DNA polymerase type-A family.</text>
</comment>
<dbReference type="PANTHER" id="PTHR10133:SF27">
    <property type="entry name" value="DNA POLYMERASE NU"/>
    <property type="match status" value="1"/>
</dbReference>
<dbReference type="PRINTS" id="PR00868">
    <property type="entry name" value="DNAPOLI"/>
</dbReference>
<dbReference type="EC" id="2.7.7.7" evidence="2 12"/>
<reference evidence="16 17" key="1">
    <citation type="submission" date="2010-12" db="EMBL/GenBank/DDBJ databases">
        <authorList>
            <person name="Muzny D."/>
            <person name="Qin X."/>
            <person name="Deng J."/>
            <person name="Jiang H."/>
            <person name="Liu Y."/>
            <person name="Qu J."/>
            <person name="Song X.-Z."/>
            <person name="Zhang L."/>
            <person name="Thornton R."/>
            <person name="Coyle M."/>
            <person name="Francisco L."/>
            <person name="Jackson L."/>
            <person name="Javaid M."/>
            <person name="Korchina V."/>
            <person name="Kovar C."/>
            <person name="Mata R."/>
            <person name="Mathew T."/>
            <person name="Ngo R."/>
            <person name="Nguyen L."/>
            <person name="Nguyen N."/>
            <person name="Okwuonu G."/>
            <person name="Ongeri F."/>
            <person name="Pham C."/>
            <person name="Simmons D."/>
            <person name="Wilczek-Boney K."/>
            <person name="Hale W."/>
            <person name="Jakkamsetti A."/>
            <person name="Pham P."/>
            <person name="Ruth R."/>
            <person name="San Lucas F."/>
            <person name="Warren J."/>
            <person name="Zhang J."/>
            <person name="Zhao Z."/>
            <person name="Zhou C."/>
            <person name="Zhu D."/>
            <person name="Lee S."/>
            <person name="Bess C."/>
            <person name="Blankenburg K."/>
            <person name="Forbes L."/>
            <person name="Fu Q."/>
            <person name="Gubbala S."/>
            <person name="Hirani K."/>
            <person name="Jayaseelan J.C."/>
            <person name="Lara F."/>
            <person name="Munidasa M."/>
            <person name="Palculict T."/>
            <person name="Patil S."/>
            <person name="Pu L.-L."/>
            <person name="Saada N."/>
            <person name="Tang L."/>
            <person name="Weissenberger G."/>
            <person name="Zhu Y."/>
            <person name="Hemphill L."/>
            <person name="Shang Y."/>
            <person name="Youmans B."/>
            <person name="Ayvaz T."/>
            <person name="Ross M."/>
            <person name="Santibanez J."/>
            <person name="Aqrawi P."/>
            <person name="Gross S."/>
            <person name="Joshi V."/>
            <person name="Fowler G."/>
            <person name="Nazareth L."/>
            <person name="Reid J."/>
            <person name="Worley K."/>
            <person name="Petrosino J."/>
            <person name="Highlander S."/>
            <person name="Gibbs R."/>
        </authorList>
    </citation>
    <scope>NUCLEOTIDE SEQUENCE [LARGE SCALE GENOMIC DNA]</scope>
    <source>
        <strain evidence="16 17">ATCC 23263</strain>
    </source>
</reference>
<dbReference type="Gene3D" id="3.30.70.370">
    <property type="match status" value="1"/>
</dbReference>
<evidence type="ECO:0000256" key="12">
    <source>
        <dbReference type="NCBIfam" id="TIGR00593"/>
    </source>
</evidence>
<dbReference type="InterPro" id="IPR001098">
    <property type="entry name" value="DNA-dir_DNA_pol_A_palm_dom"/>
</dbReference>
<comment type="caution">
    <text evidence="16">The sequence shown here is derived from an EMBL/GenBank/DDBJ whole genome shotgun (WGS) entry which is preliminary data.</text>
</comment>
<dbReference type="InterPro" id="IPR043502">
    <property type="entry name" value="DNA/RNA_pol_sf"/>
</dbReference>
<dbReference type="Gene3D" id="3.30.420.10">
    <property type="entry name" value="Ribonuclease H-like superfamily/Ribonuclease H"/>
    <property type="match status" value="1"/>
</dbReference>